<sequence length="284" mass="33589">MFSINPCDKYFSDEHSNLNFFTEDLGFEYEQNIDLSENHDLFDHKSPELKGNMQSISGDQAQCDNISIKGVPEEVNEPQGCDLSTSKSVKKSDPVNMSIQEIIDSTEMNTPEVEVTHLTSQDCKARRKKRSNLSNTRRRRKDIIFKSILRRCRKYFQSEFNNFCNYSRVKKRRSRTFFFEQITKFYVHMFQEECPDLLIFSAFLNSKDTIKTIDLYTSEESEIESKKQQVSKIHDILYKFTHEKMGVFFEYSLLNFLFKKFVEVEKESLPKGYMQQLETMQTLL</sequence>
<evidence type="ECO:0000313" key="1">
    <source>
        <dbReference type="EMBL" id="CAI2382559.1"/>
    </source>
</evidence>
<gene>
    <name evidence="1" type="ORF">ECRASSUSDP1_LOCUS24036</name>
</gene>
<name>A0AAD1Y0R8_EUPCR</name>
<dbReference type="EMBL" id="CAMPGE010024745">
    <property type="protein sequence ID" value="CAI2382559.1"/>
    <property type="molecule type" value="Genomic_DNA"/>
</dbReference>
<proteinExistence type="predicted"/>
<organism evidence="1 2">
    <name type="scientific">Euplotes crassus</name>
    <dbReference type="NCBI Taxonomy" id="5936"/>
    <lineage>
        <taxon>Eukaryota</taxon>
        <taxon>Sar</taxon>
        <taxon>Alveolata</taxon>
        <taxon>Ciliophora</taxon>
        <taxon>Intramacronucleata</taxon>
        <taxon>Spirotrichea</taxon>
        <taxon>Hypotrichia</taxon>
        <taxon>Euplotida</taxon>
        <taxon>Euplotidae</taxon>
        <taxon>Moneuplotes</taxon>
    </lineage>
</organism>
<comment type="caution">
    <text evidence="1">The sequence shown here is derived from an EMBL/GenBank/DDBJ whole genome shotgun (WGS) entry which is preliminary data.</text>
</comment>
<dbReference type="AlphaFoldDB" id="A0AAD1Y0R8"/>
<keyword evidence="2" id="KW-1185">Reference proteome</keyword>
<accession>A0AAD1Y0R8</accession>
<protein>
    <submittedName>
        <fullName evidence="1">Uncharacterized protein</fullName>
    </submittedName>
</protein>
<dbReference type="Proteomes" id="UP001295684">
    <property type="component" value="Unassembled WGS sequence"/>
</dbReference>
<evidence type="ECO:0000313" key="2">
    <source>
        <dbReference type="Proteomes" id="UP001295684"/>
    </source>
</evidence>
<reference evidence="1" key="1">
    <citation type="submission" date="2023-07" db="EMBL/GenBank/DDBJ databases">
        <authorList>
            <consortium name="AG Swart"/>
            <person name="Singh M."/>
            <person name="Singh A."/>
            <person name="Seah K."/>
            <person name="Emmerich C."/>
        </authorList>
    </citation>
    <scope>NUCLEOTIDE SEQUENCE</scope>
    <source>
        <strain evidence="1">DP1</strain>
    </source>
</reference>